<feature type="transmembrane region" description="Helical" evidence="5">
    <location>
        <begin position="99"/>
        <end position="121"/>
    </location>
</feature>
<keyword evidence="4 5" id="KW-0472">Membrane</keyword>
<keyword evidence="7" id="KW-1185">Reference proteome</keyword>
<dbReference type="OrthoDB" id="309023at2"/>
<reference evidence="6 7" key="1">
    <citation type="submission" date="2018-04" db="EMBL/GenBank/DDBJ databases">
        <title>Novel Campyloabacter and Helicobacter Species and Strains.</title>
        <authorList>
            <person name="Mannion A.J."/>
            <person name="Shen Z."/>
            <person name="Fox J.G."/>
        </authorList>
    </citation>
    <scope>NUCLEOTIDE SEQUENCE [LARGE SCALE GENOMIC DNA]</scope>
    <source>
        <strain evidence="6 7">MIT 99-5101</strain>
    </source>
</reference>
<protein>
    <submittedName>
        <fullName evidence="6">C4-dicarboxylate ABC transporter</fullName>
    </submittedName>
</protein>
<dbReference type="PANTHER" id="PTHR37955">
    <property type="entry name" value="TELLURITE RESISTANCE PROTEIN TEHA"/>
    <property type="match status" value="1"/>
</dbReference>
<feature type="transmembrane region" description="Helical" evidence="5">
    <location>
        <begin position="163"/>
        <end position="187"/>
    </location>
</feature>
<feature type="transmembrane region" description="Helical" evidence="5">
    <location>
        <begin position="260"/>
        <end position="278"/>
    </location>
</feature>
<evidence type="ECO:0000313" key="7">
    <source>
        <dbReference type="Proteomes" id="UP000256650"/>
    </source>
</evidence>
<dbReference type="Proteomes" id="UP000256650">
    <property type="component" value="Unassembled WGS sequence"/>
</dbReference>
<dbReference type="Gene3D" id="1.50.10.150">
    <property type="entry name" value="Voltage-dependent anion channel"/>
    <property type="match status" value="1"/>
</dbReference>
<sequence>MFFASVMGIGGLTLVIGKTIRIFELEVNFSWLLTALSFFSVFLLCGISILYLAKIIRHYSAFSKELKHPVRINFFSAVCVSLLIVLMLILRFIPLWFALIIFYIGAFLQLILSLYVVRFWFLHALEQKMANPAWFIPIVGNLIVPLVGMNLNAQMAWIPFEILIFYFGVGSFFWILLNAALLIRLIFGEHLPQKLSPTLFIFIAPPSVFALDILLLFKDYVSIASLYGIASASFSVALFFMLLMISLFEIFKELKFALSWWAFTFPTAAWTLCALELYSLGGSLFYAFLGIFGIVLSSVIVLVVGFRTLLAIKQKEICVLEE</sequence>
<feature type="transmembrane region" description="Helical" evidence="5">
    <location>
        <begin position="74"/>
        <end position="93"/>
    </location>
</feature>
<keyword evidence="2 5" id="KW-0812">Transmembrane</keyword>
<evidence type="ECO:0000256" key="2">
    <source>
        <dbReference type="ARBA" id="ARBA00022692"/>
    </source>
</evidence>
<feature type="transmembrane region" description="Helical" evidence="5">
    <location>
        <begin position="284"/>
        <end position="306"/>
    </location>
</feature>
<evidence type="ECO:0000256" key="5">
    <source>
        <dbReference type="SAM" id="Phobius"/>
    </source>
</evidence>
<feature type="transmembrane region" description="Helical" evidence="5">
    <location>
        <begin position="33"/>
        <end position="53"/>
    </location>
</feature>
<name>A0A3D8IB39_9HELI</name>
<evidence type="ECO:0000313" key="6">
    <source>
        <dbReference type="EMBL" id="RDU62393.1"/>
    </source>
</evidence>
<dbReference type="AlphaFoldDB" id="A0A3D8IB39"/>
<feature type="transmembrane region" description="Helical" evidence="5">
    <location>
        <begin position="223"/>
        <end position="248"/>
    </location>
</feature>
<organism evidence="6 7">
    <name type="scientific">Helicobacter ganmani</name>
    <dbReference type="NCBI Taxonomy" id="60246"/>
    <lineage>
        <taxon>Bacteria</taxon>
        <taxon>Pseudomonadati</taxon>
        <taxon>Campylobacterota</taxon>
        <taxon>Epsilonproteobacteria</taxon>
        <taxon>Campylobacterales</taxon>
        <taxon>Helicobacteraceae</taxon>
        <taxon>Helicobacter</taxon>
    </lineage>
</organism>
<comment type="subcellular location">
    <subcellularLocation>
        <location evidence="1">Membrane</location>
        <topology evidence="1">Multi-pass membrane protein</topology>
    </subcellularLocation>
</comment>
<comment type="caution">
    <text evidence="6">The sequence shown here is derived from an EMBL/GenBank/DDBJ whole genome shotgun (WGS) entry which is preliminary data.</text>
</comment>
<evidence type="ECO:0000256" key="3">
    <source>
        <dbReference type="ARBA" id="ARBA00022989"/>
    </source>
</evidence>
<feature type="transmembrane region" description="Helical" evidence="5">
    <location>
        <begin position="199"/>
        <end position="217"/>
    </location>
</feature>
<dbReference type="Pfam" id="PF03595">
    <property type="entry name" value="SLAC1"/>
    <property type="match status" value="1"/>
</dbReference>
<dbReference type="GO" id="GO:0005886">
    <property type="term" value="C:plasma membrane"/>
    <property type="evidence" value="ECO:0007669"/>
    <property type="project" value="TreeGrafter"/>
</dbReference>
<dbReference type="GO" id="GO:0046583">
    <property type="term" value="F:monoatomic cation efflux transmembrane transporter activity"/>
    <property type="evidence" value="ECO:0007669"/>
    <property type="project" value="TreeGrafter"/>
</dbReference>
<dbReference type="PANTHER" id="PTHR37955:SF1">
    <property type="entry name" value="DEP DOMAIN-CONTAINING PROTEIN"/>
    <property type="match status" value="1"/>
</dbReference>
<dbReference type="InterPro" id="IPR004695">
    <property type="entry name" value="SLAC1/Mae1/Ssu1/TehA"/>
</dbReference>
<keyword evidence="3 5" id="KW-1133">Transmembrane helix</keyword>
<dbReference type="InterPro" id="IPR052951">
    <property type="entry name" value="Tellurite_res_ion_channel"/>
</dbReference>
<dbReference type="CDD" id="cd09323">
    <property type="entry name" value="TDT_SLAC1_like"/>
    <property type="match status" value="1"/>
</dbReference>
<dbReference type="EMBL" id="NXLS01000007">
    <property type="protein sequence ID" value="RDU62393.1"/>
    <property type="molecule type" value="Genomic_DNA"/>
</dbReference>
<evidence type="ECO:0000256" key="1">
    <source>
        <dbReference type="ARBA" id="ARBA00004141"/>
    </source>
</evidence>
<proteinExistence type="predicted"/>
<feature type="transmembrane region" description="Helical" evidence="5">
    <location>
        <begin position="133"/>
        <end position="151"/>
    </location>
</feature>
<accession>A0A3D8IB39</accession>
<evidence type="ECO:0000256" key="4">
    <source>
        <dbReference type="ARBA" id="ARBA00023136"/>
    </source>
</evidence>
<gene>
    <name evidence="6" type="ORF">CQA43_07065</name>
</gene>
<dbReference type="InterPro" id="IPR038665">
    <property type="entry name" value="Voltage-dep_anion_channel_sf"/>
</dbReference>